<comment type="caution">
    <text evidence="1">The sequence shown here is derived from an EMBL/GenBank/DDBJ whole genome shotgun (WGS) entry which is preliminary data.</text>
</comment>
<evidence type="ECO:0000313" key="2">
    <source>
        <dbReference type="Proteomes" id="UP000828390"/>
    </source>
</evidence>
<gene>
    <name evidence="1" type="ORF">DPMN_153544</name>
</gene>
<name>A0A9D4FP26_DREPO</name>
<dbReference type="EMBL" id="JAIWYP010000007">
    <property type="protein sequence ID" value="KAH3799920.1"/>
    <property type="molecule type" value="Genomic_DNA"/>
</dbReference>
<accession>A0A9D4FP26</accession>
<evidence type="ECO:0000313" key="1">
    <source>
        <dbReference type="EMBL" id="KAH3799920.1"/>
    </source>
</evidence>
<reference evidence="1" key="1">
    <citation type="journal article" date="2019" name="bioRxiv">
        <title>The Genome of the Zebra Mussel, Dreissena polymorpha: A Resource for Invasive Species Research.</title>
        <authorList>
            <person name="McCartney M.A."/>
            <person name="Auch B."/>
            <person name="Kono T."/>
            <person name="Mallez S."/>
            <person name="Zhang Y."/>
            <person name="Obille A."/>
            <person name="Becker A."/>
            <person name="Abrahante J.E."/>
            <person name="Garbe J."/>
            <person name="Badalamenti J.P."/>
            <person name="Herman A."/>
            <person name="Mangelson H."/>
            <person name="Liachko I."/>
            <person name="Sullivan S."/>
            <person name="Sone E.D."/>
            <person name="Koren S."/>
            <person name="Silverstein K.A.T."/>
            <person name="Beckman K.B."/>
            <person name="Gohl D.M."/>
        </authorList>
    </citation>
    <scope>NUCLEOTIDE SEQUENCE</scope>
    <source>
        <strain evidence="1">Duluth1</strain>
        <tissue evidence="1">Whole animal</tissue>
    </source>
</reference>
<protein>
    <submittedName>
        <fullName evidence="1">Uncharacterized protein</fullName>
    </submittedName>
</protein>
<sequence>MLIDSTPPHIGGFLPSMSWNNIGTFGHALSNISLSWYGFVDQESGIGKLILTIWAQNFAGLNSSAAKVTAIATSETPTKNISDQMGVLSIEKHSCDIHYCDSTCTCGLFNKPCTDAVNYKCVSNNSIDTNTHVSFISENDIIDSSACLACQWNFTDINPKPFIKRFEWSVGETDSEIGYGIFDLKLEKPWLDVGLNTRDVYCLPTGKSLVHGEHYTAYVKAWFESDTYQIYSSTPIIVDQTEPSVKKLHFVKDSTSDCAKDLDYIDWTNTIAACWDDVFQEPQGHIIGYYVSLGTVMNGNANFCLK</sequence>
<organism evidence="1 2">
    <name type="scientific">Dreissena polymorpha</name>
    <name type="common">Zebra mussel</name>
    <name type="synonym">Mytilus polymorpha</name>
    <dbReference type="NCBI Taxonomy" id="45954"/>
    <lineage>
        <taxon>Eukaryota</taxon>
        <taxon>Metazoa</taxon>
        <taxon>Spiralia</taxon>
        <taxon>Lophotrochozoa</taxon>
        <taxon>Mollusca</taxon>
        <taxon>Bivalvia</taxon>
        <taxon>Autobranchia</taxon>
        <taxon>Heteroconchia</taxon>
        <taxon>Euheterodonta</taxon>
        <taxon>Imparidentia</taxon>
        <taxon>Neoheterodontei</taxon>
        <taxon>Myida</taxon>
        <taxon>Dreissenoidea</taxon>
        <taxon>Dreissenidae</taxon>
        <taxon>Dreissena</taxon>
    </lineage>
</organism>
<keyword evidence="2" id="KW-1185">Reference proteome</keyword>
<proteinExistence type="predicted"/>
<dbReference type="Proteomes" id="UP000828390">
    <property type="component" value="Unassembled WGS sequence"/>
</dbReference>
<reference evidence="1" key="2">
    <citation type="submission" date="2020-11" db="EMBL/GenBank/DDBJ databases">
        <authorList>
            <person name="McCartney M.A."/>
            <person name="Auch B."/>
            <person name="Kono T."/>
            <person name="Mallez S."/>
            <person name="Becker A."/>
            <person name="Gohl D.M."/>
            <person name="Silverstein K.A.T."/>
            <person name="Koren S."/>
            <person name="Bechman K.B."/>
            <person name="Herman A."/>
            <person name="Abrahante J.E."/>
            <person name="Garbe J."/>
        </authorList>
    </citation>
    <scope>NUCLEOTIDE SEQUENCE</scope>
    <source>
        <strain evidence="1">Duluth1</strain>
        <tissue evidence="1">Whole animal</tissue>
    </source>
</reference>
<dbReference type="AlphaFoldDB" id="A0A9D4FP26"/>